<evidence type="ECO:0000313" key="1">
    <source>
        <dbReference type="Proteomes" id="UP000492821"/>
    </source>
</evidence>
<keyword evidence="1" id="KW-1185">Reference proteome</keyword>
<name>A0A7E4UX91_PANRE</name>
<dbReference type="WBParaSite" id="Pan_g13910.t1">
    <property type="protein sequence ID" value="Pan_g13910.t1"/>
    <property type="gene ID" value="Pan_g13910"/>
</dbReference>
<proteinExistence type="predicted"/>
<protein>
    <submittedName>
        <fullName evidence="2">Uncharacterized protein</fullName>
    </submittedName>
</protein>
<reference evidence="2" key="2">
    <citation type="submission" date="2020-10" db="UniProtKB">
        <authorList>
            <consortium name="WormBaseParasite"/>
        </authorList>
    </citation>
    <scope>IDENTIFICATION</scope>
</reference>
<reference evidence="1" key="1">
    <citation type="journal article" date="2013" name="Genetics">
        <title>The draft genome and transcriptome of Panagrellus redivivus are shaped by the harsh demands of a free-living lifestyle.</title>
        <authorList>
            <person name="Srinivasan J."/>
            <person name="Dillman A.R."/>
            <person name="Macchietto M.G."/>
            <person name="Heikkinen L."/>
            <person name="Lakso M."/>
            <person name="Fracchia K.M."/>
            <person name="Antoshechkin I."/>
            <person name="Mortazavi A."/>
            <person name="Wong G."/>
            <person name="Sternberg P.W."/>
        </authorList>
    </citation>
    <scope>NUCLEOTIDE SEQUENCE [LARGE SCALE GENOMIC DNA]</scope>
    <source>
        <strain evidence="1">MT8872</strain>
    </source>
</reference>
<dbReference type="AlphaFoldDB" id="A0A7E4UX91"/>
<sequence>MSVPLTLNEVKLSSLTAETGDDCHLRKESNFHSYLNKLIDVSTFQHLKKSDCIRSHPSIEFDTHLEQPKY</sequence>
<dbReference type="Proteomes" id="UP000492821">
    <property type="component" value="Unassembled WGS sequence"/>
</dbReference>
<organism evidence="1 2">
    <name type="scientific">Panagrellus redivivus</name>
    <name type="common">Microworm</name>
    <dbReference type="NCBI Taxonomy" id="6233"/>
    <lineage>
        <taxon>Eukaryota</taxon>
        <taxon>Metazoa</taxon>
        <taxon>Ecdysozoa</taxon>
        <taxon>Nematoda</taxon>
        <taxon>Chromadorea</taxon>
        <taxon>Rhabditida</taxon>
        <taxon>Tylenchina</taxon>
        <taxon>Panagrolaimomorpha</taxon>
        <taxon>Panagrolaimoidea</taxon>
        <taxon>Panagrolaimidae</taxon>
        <taxon>Panagrellus</taxon>
    </lineage>
</organism>
<evidence type="ECO:0000313" key="2">
    <source>
        <dbReference type="WBParaSite" id="Pan_g13910.t1"/>
    </source>
</evidence>
<accession>A0A7E4UX91</accession>